<evidence type="ECO:0000259" key="5">
    <source>
        <dbReference type="PROSITE" id="PS51829"/>
    </source>
</evidence>
<feature type="domain" description="PKD" evidence="4">
    <location>
        <begin position="197"/>
        <end position="241"/>
    </location>
</feature>
<dbReference type="InterPro" id="IPR035986">
    <property type="entry name" value="PKD_dom_sf"/>
</dbReference>
<dbReference type="EMBL" id="VOOS01000004">
    <property type="protein sequence ID" value="TXB64698.1"/>
    <property type="molecule type" value="Genomic_DNA"/>
</dbReference>
<accession>A0A5C6RQZ4</accession>
<dbReference type="Pfam" id="PF13585">
    <property type="entry name" value="CHU_C"/>
    <property type="match status" value="1"/>
</dbReference>
<feature type="domain" description="P/Homo B" evidence="5">
    <location>
        <begin position="290"/>
        <end position="481"/>
    </location>
</feature>
<dbReference type="Pfam" id="PF01483">
    <property type="entry name" value="P_proprotein"/>
    <property type="match status" value="1"/>
</dbReference>
<dbReference type="InterPro" id="IPR026341">
    <property type="entry name" value="T9SS_type_B"/>
</dbReference>
<keyword evidence="3" id="KW-0732">Signal</keyword>
<keyword evidence="1" id="KW-0645">Protease</keyword>
<dbReference type="InterPro" id="IPR035914">
    <property type="entry name" value="Sperma_CUB_dom_sf"/>
</dbReference>
<organism evidence="6 7">
    <name type="scientific">Vicingus serpentipes</name>
    <dbReference type="NCBI Taxonomy" id="1926625"/>
    <lineage>
        <taxon>Bacteria</taxon>
        <taxon>Pseudomonadati</taxon>
        <taxon>Bacteroidota</taxon>
        <taxon>Flavobacteriia</taxon>
        <taxon>Flavobacteriales</taxon>
        <taxon>Vicingaceae</taxon>
        <taxon>Vicingus</taxon>
    </lineage>
</organism>
<dbReference type="SUPFAM" id="SSF49299">
    <property type="entry name" value="PKD domain"/>
    <property type="match status" value="1"/>
</dbReference>
<dbReference type="PROSITE" id="PS50093">
    <property type="entry name" value="PKD"/>
    <property type="match status" value="1"/>
</dbReference>
<keyword evidence="2" id="KW-0378">Hydrolase</keyword>
<proteinExistence type="predicted"/>
<comment type="caution">
    <text evidence="6">The sequence shown here is derived from an EMBL/GenBank/DDBJ whole genome shotgun (WGS) entry which is preliminary data.</text>
</comment>
<dbReference type="RefSeq" id="WP_147100919.1">
    <property type="nucleotide sequence ID" value="NZ_VOOS01000004.1"/>
</dbReference>
<dbReference type="InterPro" id="IPR013783">
    <property type="entry name" value="Ig-like_fold"/>
</dbReference>
<dbReference type="InterPro" id="IPR008979">
    <property type="entry name" value="Galactose-bd-like_sf"/>
</dbReference>
<gene>
    <name evidence="6" type="ORF">FRY74_09610</name>
</gene>
<evidence type="ECO:0000313" key="6">
    <source>
        <dbReference type="EMBL" id="TXB64698.1"/>
    </source>
</evidence>
<evidence type="ECO:0000259" key="4">
    <source>
        <dbReference type="PROSITE" id="PS50093"/>
    </source>
</evidence>
<feature type="signal peptide" evidence="3">
    <location>
        <begin position="1"/>
        <end position="22"/>
    </location>
</feature>
<protein>
    <submittedName>
        <fullName evidence="6">T9SS type B sorting domain-containing protein</fullName>
    </submittedName>
</protein>
<dbReference type="GO" id="GO:0006508">
    <property type="term" value="P:proteolysis"/>
    <property type="evidence" value="ECO:0007669"/>
    <property type="project" value="UniProtKB-KW"/>
</dbReference>
<evidence type="ECO:0000256" key="1">
    <source>
        <dbReference type="ARBA" id="ARBA00022670"/>
    </source>
</evidence>
<reference evidence="6 7" key="1">
    <citation type="submission" date="2019-08" db="EMBL/GenBank/DDBJ databases">
        <title>Genome of Vicingus serpentipes NCIMB 15042.</title>
        <authorList>
            <person name="Bowman J.P."/>
        </authorList>
    </citation>
    <scope>NUCLEOTIDE SEQUENCE [LARGE SCALE GENOMIC DNA]</scope>
    <source>
        <strain evidence="6 7">NCIMB 15042</strain>
    </source>
</reference>
<dbReference type="OrthoDB" id="9765926at2"/>
<dbReference type="NCBIfam" id="TIGR04131">
    <property type="entry name" value="Bac_Flav_CTERM"/>
    <property type="match status" value="1"/>
</dbReference>
<dbReference type="Gene3D" id="2.60.120.290">
    <property type="entry name" value="Spermadhesin, CUB domain"/>
    <property type="match status" value="1"/>
</dbReference>
<dbReference type="PROSITE" id="PS51829">
    <property type="entry name" value="P_HOMO_B"/>
    <property type="match status" value="1"/>
</dbReference>
<dbReference type="SUPFAM" id="SSF49854">
    <property type="entry name" value="Spermadhesin, CUB domain"/>
    <property type="match status" value="1"/>
</dbReference>
<dbReference type="Proteomes" id="UP000321721">
    <property type="component" value="Unassembled WGS sequence"/>
</dbReference>
<name>A0A5C6RQZ4_9FLAO</name>
<feature type="chain" id="PRO_5023149604" evidence="3">
    <location>
        <begin position="23"/>
        <end position="1229"/>
    </location>
</feature>
<keyword evidence="7" id="KW-1185">Reference proteome</keyword>
<evidence type="ECO:0000256" key="2">
    <source>
        <dbReference type="ARBA" id="ARBA00022801"/>
    </source>
</evidence>
<dbReference type="AlphaFoldDB" id="A0A5C6RQZ4"/>
<dbReference type="SUPFAM" id="SSF49785">
    <property type="entry name" value="Galactose-binding domain-like"/>
    <property type="match status" value="1"/>
</dbReference>
<evidence type="ECO:0000313" key="7">
    <source>
        <dbReference type="Proteomes" id="UP000321721"/>
    </source>
</evidence>
<dbReference type="Gene3D" id="2.60.120.260">
    <property type="entry name" value="Galactose-binding domain-like"/>
    <property type="match status" value="1"/>
</dbReference>
<dbReference type="InterPro" id="IPR002884">
    <property type="entry name" value="P_dom"/>
</dbReference>
<dbReference type="Gene3D" id="2.60.40.10">
    <property type="entry name" value="Immunoglobulins"/>
    <property type="match status" value="1"/>
</dbReference>
<dbReference type="InterPro" id="IPR000601">
    <property type="entry name" value="PKD_dom"/>
</dbReference>
<dbReference type="Pfam" id="PF18911">
    <property type="entry name" value="PKD_4"/>
    <property type="match status" value="1"/>
</dbReference>
<dbReference type="GO" id="GO:0004252">
    <property type="term" value="F:serine-type endopeptidase activity"/>
    <property type="evidence" value="ECO:0007669"/>
    <property type="project" value="InterPro"/>
</dbReference>
<evidence type="ECO:0000256" key="3">
    <source>
        <dbReference type="SAM" id="SignalP"/>
    </source>
</evidence>
<sequence length="1229" mass="130536">MKKYIKTLLVVAFFGFFNKSEAQNYTIDQEGSYTTCSTTMYDSDSSGFYQNNENYTITFCSDGTGGGNTVNVGFGELFSIDPSDTLYVYDGSSTSSPLIGAYNNDNPPVGVTSTTANPSGCITFKFVSDGAIADTGWIAILNCVKVCQPIDPIVTTVPALTSYGPDSSYTNICAGDTVFFSASAAYPHNGINGINYTQSDATSTYEWNFGEGTESTNQNEAIIYDSEGGFAVLLTITDANGCQEQIIHKVRTGITPTFSGILAMPDSTCFGDTILLMGGFNQITGSGSGVSPNSGAITAGGTVTGQTFLPDGNGNSYTTSVGISGFPGQTINAGTDIETVCMNIEHSYIGDLDFQLTCPNGTTIMLADNYGGGGSGGTFLGDANDDGSNDPGIGMDYCFTLGAAMGTMVDENIAGNYIPSTFDPGNNILTPGDFLPEESFNSLIGCPIDGNWTITVTDNIGADNGYIFEWGITLNPDINPNSEFYDVAIADGFWQASPDIIASYDSMSVAYTQVEGENQYIFQVTDEYGCEFDTTISVFVLEELNAIMISDTSICEGQQVQLDVLGISGNLVSCQETASVTGQDDDPNTDVTINSFSCIPAGADITSITLDAAFTGTNCPNWYTYDIIINGVTQFTQQCNQTDLDLSAFLPITSVTISANDEDAFSDNVTIDLTLNLFYQNLSFSWGPTIDLSDPMIQTPIFNGTTTNTYAVEVFNIAHPECSVVSDSITIGVSSNDLPTIAGDSAICFGASSTFIVNGADSVFWPDNSNSSTFTFSPQNDSLVSVTATTGCGSVTWNKHVVVYPQINLSASPDTVICEGDVVNINLDGILDECTYLLTLSDAVGDGWSGFEGVDVKINGIIYESGVAVDACTSGSCSYSMVIPINEGDILTLEYISGATDIENTVQLFDANNTELLNTTNPSAGLLGTFNATCSNAYSISWTPSTQLSDASIANPIFTAVTSENYQAAVVLNSNNNCSEVSNTISMDVRSVVAPTLSVIDTALCIGETTTLSVNADNILWWPDSTTSSSFTFTPQNDSLISVTASTFCVSELVLSQLIIVNPLPIVTTISDTIITIQDEITLTTTGGENYLWSPADFLSCVACQSPIAKPTENITYFVTVQDSNGCISSGSVNIEIVVPDLFIPNGFSPNGDGLNDFVDVRSKSISLMTIQIFDKWGTLIFESNDQKNSWDGTHNGKKLDAGVYVYKFEASMVDQTTVEQSGTITLFR</sequence>